<organism evidence="5 6">
    <name type="scientific">Lymnaea stagnalis</name>
    <name type="common">Great pond snail</name>
    <name type="synonym">Helix stagnalis</name>
    <dbReference type="NCBI Taxonomy" id="6523"/>
    <lineage>
        <taxon>Eukaryota</taxon>
        <taxon>Metazoa</taxon>
        <taxon>Spiralia</taxon>
        <taxon>Lophotrochozoa</taxon>
        <taxon>Mollusca</taxon>
        <taxon>Gastropoda</taxon>
        <taxon>Heterobranchia</taxon>
        <taxon>Euthyneura</taxon>
        <taxon>Panpulmonata</taxon>
        <taxon>Hygrophila</taxon>
        <taxon>Lymnaeoidea</taxon>
        <taxon>Lymnaeidae</taxon>
        <taxon>Lymnaea</taxon>
    </lineage>
</organism>
<evidence type="ECO:0000313" key="6">
    <source>
        <dbReference type="Proteomes" id="UP001497497"/>
    </source>
</evidence>
<evidence type="ECO:0000256" key="1">
    <source>
        <dbReference type="ARBA" id="ARBA00022737"/>
    </source>
</evidence>
<dbReference type="PROSITE" id="PS50088">
    <property type="entry name" value="ANK_REPEAT"/>
    <property type="match status" value="1"/>
</dbReference>
<name>A0AAV2HDA5_LYMST</name>
<dbReference type="Proteomes" id="UP001497497">
    <property type="component" value="Unassembled WGS sequence"/>
</dbReference>
<keyword evidence="1" id="KW-0677">Repeat</keyword>
<dbReference type="InterPro" id="IPR002110">
    <property type="entry name" value="Ankyrin_rpt"/>
</dbReference>
<dbReference type="PANTHER" id="PTHR24198">
    <property type="entry name" value="ANKYRIN REPEAT AND PROTEIN KINASE DOMAIN-CONTAINING PROTEIN"/>
    <property type="match status" value="1"/>
</dbReference>
<gene>
    <name evidence="5" type="ORF">GSLYS_00005969001</name>
</gene>
<sequence length="596" mass="66673">MNGLTPHRALDIQPDQLKLTLANCLIQAIVSGNQRKVRHLLARGANVHAKNDLGLGVLVGALHVEDDAKRRRLFRLLLDHGAPYQIRDEHHQRTVLHWACLLERDEQVRVFLEEYGGNINLHDRDAEGHTALHHAVFCGSLPIVETLIEYHGRFGVSVDVEDNLGLTPYLHARRLGHKDVANLLSQKGQASVGHGDFLFRTPREWSQIGKFERRRAADIQAADTVNEARIWGRRNIGKPAEMFPQLTVTSKPGRSYLNRTCVSLPALSREAIRQDVVDTFSNTERTGWQGQENSSALPRYSFNARSKFESQSLNNHPSVSSSNIAGLSSSSNDNTDCVSSSDLSKASDKHLSPTTLSNKNSYSAHTIKENQESPLARKPYTMPNMAHTNEENHESHLARKPYTLPSAAHRLPRAARANHNATALSLLEKMPVRGRVPDHFHPSQFDKTKEKEYKTMLGNLTMIMDMLSEQQTKSFRKSVHVTQTGTQRAAKEKKKVSTFAILFSSEKGGRRRRSLARRSSIHSRKGRQCDERGSARGEGVTSSTTHGSRERSSLKRDKSARKTSPRGDSFAAAAKDEHLNNISEEETVPVPTIRIN</sequence>
<dbReference type="AlphaFoldDB" id="A0AAV2HDA5"/>
<protein>
    <submittedName>
        <fullName evidence="5">Uncharacterized protein</fullName>
    </submittedName>
</protein>
<dbReference type="Gene3D" id="1.25.40.20">
    <property type="entry name" value="Ankyrin repeat-containing domain"/>
    <property type="match status" value="1"/>
</dbReference>
<keyword evidence="2 3" id="KW-0040">ANK repeat</keyword>
<feature type="compositionally biased region" description="Basic and acidic residues" evidence="4">
    <location>
        <begin position="547"/>
        <end position="557"/>
    </location>
</feature>
<evidence type="ECO:0000313" key="5">
    <source>
        <dbReference type="EMBL" id="CAL1531874.1"/>
    </source>
</evidence>
<dbReference type="PROSITE" id="PS50297">
    <property type="entry name" value="ANK_REP_REGION"/>
    <property type="match status" value="1"/>
</dbReference>
<proteinExistence type="predicted"/>
<feature type="region of interest" description="Disordered" evidence="4">
    <location>
        <begin position="311"/>
        <end position="396"/>
    </location>
</feature>
<evidence type="ECO:0000256" key="4">
    <source>
        <dbReference type="SAM" id="MobiDB-lite"/>
    </source>
</evidence>
<dbReference type="SUPFAM" id="SSF48403">
    <property type="entry name" value="Ankyrin repeat"/>
    <property type="match status" value="1"/>
</dbReference>
<dbReference type="SMART" id="SM00248">
    <property type="entry name" value="ANK"/>
    <property type="match status" value="4"/>
</dbReference>
<feature type="compositionally biased region" description="Basic residues" evidence="4">
    <location>
        <begin position="509"/>
        <end position="526"/>
    </location>
</feature>
<feature type="compositionally biased region" description="Low complexity" evidence="4">
    <location>
        <begin position="318"/>
        <end position="331"/>
    </location>
</feature>
<dbReference type="EMBL" id="CAXITT010000100">
    <property type="protein sequence ID" value="CAL1531874.1"/>
    <property type="molecule type" value="Genomic_DNA"/>
</dbReference>
<dbReference type="PANTHER" id="PTHR24198:SF165">
    <property type="entry name" value="ANKYRIN REPEAT-CONTAINING PROTEIN-RELATED"/>
    <property type="match status" value="1"/>
</dbReference>
<keyword evidence="6" id="KW-1185">Reference proteome</keyword>
<feature type="compositionally biased region" description="Polar residues" evidence="4">
    <location>
        <begin position="352"/>
        <end position="364"/>
    </location>
</feature>
<dbReference type="InterPro" id="IPR036770">
    <property type="entry name" value="Ankyrin_rpt-contain_sf"/>
</dbReference>
<accession>A0AAV2HDA5</accession>
<dbReference type="Pfam" id="PF12796">
    <property type="entry name" value="Ank_2"/>
    <property type="match status" value="1"/>
</dbReference>
<comment type="caution">
    <text evidence="5">The sequence shown here is derived from an EMBL/GenBank/DDBJ whole genome shotgun (WGS) entry which is preliminary data.</text>
</comment>
<evidence type="ECO:0000256" key="2">
    <source>
        <dbReference type="ARBA" id="ARBA00023043"/>
    </source>
</evidence>
<feature type="repeat" description="ANK" evidence="3">
    <location>
        <begin position="127"/>
        <end position="149"/>
    </location>
</feature>
<feature type="region of interest" description="Disordered" evidence="4">
    <location>
        <begin position="507"/>
        <end position="596"/>
    </location>
</feature>
<evidence type="ECO:0000256" key="3">
    <source>
        <dbReference type="PROSITE-ProRule" id="PRU00023"/>
    </source>
</evidence>
<feature type="compositionally biased region" description="Polar residues" evidence="4">
    <location>
        <begin position="332"/>
        <end position="344"/>
    </location>
</feature>
<reference evidence="5 6" key="1">
    <citation type="submission" date="2024-04" db="EMBL/GenBank/DDBJ databases">
        <authorList>
            <consortium name="Genoscope - CEA"/>
            <person name="William W."/>
        </authorList>
    </citation>
    <scope>NUCLEOTIDE SEQUENCE [LARGE SCALE GENOMIC DNA]</scope>
</reference>